<comment type="caution">
    <text evidence="7">The sequence shown here is derived from an EMBL/GenBank/DDBJ whole genome shotgun (WGS) entry which is preliminary data.</text>
</comment>
<keyword evidence="3 5" id="KW-1133">Transmembrane helix</keyword>
<reference evidence="8" key="1">
    <citation type="journal article" date="2019" name="Int. J. Syst. Evol. Microbiol.">
        <title>The Global Catalogue of Microorganisms (GCM) 10K type strain sequencing project: providing services to taxonomists for standard genome sequencing and annotation.</title>
        <authorList>
            <consortium name="The Broad Institute Genomics Platform"/>
            <consortium name="The Broad Institute Genome Sequencing Center for Infectious Disease"/>
            <person name="Wu L."/>
            <person name="Ma J."/>
        </authorList>
    </citation>
    <scope>NUCLEOTIDE SEQUENCE [LARGE SCALE GENOMIC DNA]</scope>
    <source>
        <strain evidence="8">JCM 17458</strain>
    </source>
</reference>
<dbReference type="Proteomes" id="UP001501586">
    <property type="component" value="Unassembled WGS sequence"/>
</dbReference>
<organism evidence="7 8">
    <name type="scientific">Brevibacterium daeguense</name>
    <dbReference type="NCBI Taxonomy" id="909936"/>
    <lineage>
        <taxon>Bacteria</taxon>
        <taxon>Bacillati</taxon>
        <taxon>Actinomycetota</taxon>
        <taxon>Actinomycetes</taxon>
        <taxon>Micrococcales</taxon>
        <taxon>Brevibacteriaceae</taxon>
        <taxon>Brevibacterium</taxon>
    </lineage>
</organism>
<evidence type="ECO:0000256" key="1">
    <source>
        <dbReference type="ARBA" id="ARBA00004141"/>
    </source>
</evidence>
<evidence type="ECO:0000256" key="5">
    <source>
        <dbReference type="SAM" id="Phobius"/>
    </source>
</evidence>
<feature type="transmembrane region" description="Helical" evidence="5">
    <location>
        <begin position="112"/>
        <end position="137"/>
    </location>
</feature>
<dbReference type="InterPro" id="IPR049453">
    <property type="entry name" value="Memb_transporter_dom"/>
</dbReference>
<gene>
    <name evidence="7" type="ORF">GCM10022261_06780</name>
</gene>
<name>A0ABP8EGR0_9MICO</name>
<comment type="subcellular location">
    <subcellularLocation>
        <location evidence="1">Membrane</location>
        <topology evidence="1">Multi-pass membrane protein</topology>
    </subcellularLocation>
</comment>
<evidence type="ECO:0000313" key="8">
    <source>
        <dbReference type="Proteomes" id="UP001501586"/>
    </source>
</evidence>
<proteinExistence type="predicted"/>
<keyword evidence="2 5" id="KW-0812">Transmembrane</keyword>
<evidence type="ECO:0000313" key="7">
    <source>
        <dbReference type="EMBL" id="GAA4283147.1"/>
    </source>
</evidence>
<dbReference type="EMBL" id="BAABAZ010000004">
    <property type="protein sequence ID" value="GAA4283147.1"/>
    <property type="molecule type" value="Genomic_DNA"/>
</dbReference>
<evidence type="ECO:0000256" key="3">
    <source>
        <dbReference type="ARBA" id="ARBA00022989"/>
    </source>
</evidence>
<sequence>MRLRPQEWARQTADHIRNRTRQGLRRIRSNFSQLAQVTIGAALAYSFCFYVLGHAYPFLAAVAAAVGTGVTADRRVRRAMEIGLGATAGVLVGEAMVATFGTGLIQLAVTMFIGLVIGTMINSGAIFITQIGIQSIYVVTVPPLSPSAEPLDRTTDALVGAVTAILMALVVPDDARKGPRDKASSLLQEISEALVESADALARADPEAARRALNRARDSQGIVDSWRSSLRISQEATRINARSRRYAAEVTRLSKAVEFADRAMRMVRVVARRIVAMTELGTPRPDSAELVEQFGDGANRLRIALQRGTSRVPAEEFLSEATARLDPSGDRVTDMQDRTLVLLLRPLAVDLLQAAGVTEDAAHERLPVLKGDTTEGPPVE</sequence>
<evidence type="ECO:0000259" key="6">
    <source>
        <dbReference type="Pfam" id="PF13515"/>
    </source>
</evidence>
<keyword evidence="8" id="KW-1185">Reference proteome</keyword>
<dbReference type="Pfam" id="PF13515">
    <property type="entry name" value="FUSC_2"/>
    <property type="match status" value="1"/>
</dbReference>
<feature type="transmembrane region" description="Helical" evidence="5">
    <location>
        <begin position="82"/>
        <end position="105"/>
    </location>
</feature>
<protein>
    <submittedName>
        <fullName evidence="7">FUSC family protein</fullName>
    </submittedName>
</protein>
<accession>A0ABP8EGR0</accession>
<evidence type="ECO:0000256" key="2">
    <source>
        <dbReference type="ARBA" id="ARBA00022692"/>
    </source>
</evidence>
<evidence type="ECO:0000256" key="4">
    <source>
        <dbReference type="ARBA" id="ARBA00023136"/>
    </source>
</evidence>
<dbReference type="RefSeq" id="WP_236864384.1">
    <property type="nucleotide sequence ID" value="NZ_BAABAZ010000004.1"/>
</dbReference>
<keyword evidence="4 5" id="KW-0472">Membrane</keyword>
<feature type="domain" description="Integral membrane bound transporter" evidence="6">
    <location>
        <begin position="45"/>
        <end position="167"/>
    </location>
</feature>